<dbReference type="Proteomes" id="UP000837801">
    <property type="component" value="Unassembled WGS sequence"/>
</dbReference>
<dbReference type="AlphaFoldDB" id="A0A9P0VX82"/>
<organism evidence="3 4">
    <name type="scientific">[Candida] railenensis</name>
    <dbReference type="NCBI Taxonomy" id="45579"/>
    <lineage>
        <taxon>Eukaryota</taxon>
        <taxon>Fungi</taxon>
        <taxon>Dikarya</taxon>
        <taxon>Ascomycota</taxon>
        <taxon>Saccharomycotina</taxon>
        <taxon>Pichiomycetes</taxon>
        <taxon>Debaryomycetaceae</taxon>
        <taxon>Kurtzmaniella</taxon>
    </lineage>
</organism>
<sequence>MAVFDQNKADLLSDFEQSLKELTFPALPVIENLTEIARENTDVADKILQLIKTRIAKSIPDHKLASLYLFDSIVKKIGPPYNILVGDEIFEIYSNSYLLVNDKTRQRLSNLFETWKNTKSKGSNSPLFPRNQMDKIERFLQQANKSKSGNEGDAYGSGSGSGPGSGFNTASSTAPSSTHTTPGSTPSLPNKPMLMDHSKSTLTNASLIKDIDTLIPFSQNKLRNNPSDSKLQERINALSKLRTLLASQNMSVKELQTIQDRLRNIMQQEFGSSGSSTPTGMNTIPVQTPVPVVATTIHSSLSSSTSPSQSNIANEFFNMLIASGLVKVDQSLIPGSHPKYELKFPRIIKTGSVGNSISSASNSALERLLYGAKNGLTGEIGKTSSNMNNINNNTNTNTNGGVVGFETLKNIELNKLNVDPKNLQKFISSNKPSSVSISLLYDSKPSKCGTCGKRFSDDENGIQKRRLHLDWHFRVNKRLSSNTSTTGGKGGIIQSRNWYLDGYDWVKFKDENLLEYSTNGADSANAMNSLSLSSSSKASTPTPGSNSNNPNSIDGLLLNDGRVPFVVIPTNETNMINKCQICQDQINATYDDDSGEWRWVNCIKAPGEGKNSRKIFHATCFLEANKKRGADGDLNVKVKREKI</sequence>
<feature type="compositionally biased region" description="Low complexity" evidence="1">
    <location>
        <begin position="169"/>
        <end position="187"/>
    </location>
</feature>
<dbReference type="Pfam" id="PF21936">
    <property type="entry name" value="Pcf11_C"/>
    <property type="match status" value="1"/>
</dbReference>
<dbReference type="EMBL" id="CAKXYY010000006">
    <property type="protein sequence ID" value="CAH2352192.1"/>
    <property type="molecule type" value="Genomic_DNA"/>
</dbReference>
<dbReference type="FunFam" id="1.25.40.90:FF:000016">
    <property type="entry name" value="mRNA cleavage factor complex component Pcf11"/>
    <property type="match status" value="1"/>
</dbReference>
<dbReference type="InterPro" id="IPR047415">
    <property type="entry name" value="Pcf11_CID"/>
</dbReference>
<dbReference type="SUPFAM" id="SSF48464">
    <property type="entry name" value="ENTH/VHS domain"/>
    <property type="match status" value="1"/>
</dbReference>
<accession>A0A9P0VX82</accession>
<dbReference type="GO" id="GO:0005737">
    <property type="term" value="C:cytoplasm"/>
    <property type="evidence" value="ECO:0007669"/>
    <property type="project" value="TreeGrafter"/>
</dbReference>
<dbReference type="SMART" id="SM00582">
    <property type="entry name" value="RPR"/>
    <property type="match status" value="1"/>
</dbReference>
<dbReference type="InterPro" id="IPR008942">
    <property type="entry name" value="ENTH_VHS"/>
</dbReference>
<evidence type="ECO:0000313" key="3">
    <source>
        <dbReference type="EMBL" id="CAH2352192.1"/>
    </source>
</evidence>
<dbReference type="GO" id="GO:0003729">
    <property type="term" value="F:mRNA binding"/>
    <property type="evidence" value="ECO:0007669"/>
    <property type="project" value="InterPro"/>
</dbReference>
<evidence type="ECO:0000313" key="4">
    <source>
        <dbReference type="Proteomes" id="UP000837801"/>
    </source>
</evidence>
<dbReference type="InterPro" id="IPR045154">
    <property type="entry name" value="PCF11-like"/>
</dbReference>
<dbReference type="GO" id="GO:0031124">
    <property type="term" value="P:mRNA 3'-end processing"/>
    <property type="evidence" value="ECO:0007669"/>
    <property type="project" value="InterPro"/>
</dbReference>
<dbReference type="Pfam" id="PF11526">
    <property type="entry name" value="Pfc11_Clp1_ID"/>
    <property type="match status" value="1"/>
</dbReference>
<dbReference type="InterPro" id="IPR054127">
    <property type="entry name" value="Pcf11_C"/>
</dbReference>
<evidence type="ECO:0000259" key="2">
    <source>
        <dbReference type="PROSITE" id="PS51391"/>
    </source>
</evidence>
<proteinExistence type="predicted"/>
<dbReference type="OrthoDB" id="2129491at2759"/>
<protein>
    <submittedName>
        <fullName evidence="3">Protein Pcf11p</fullName>
    </submittedName>
</protein>
<dbReference type="PANTHER" id="PTHR15921">
    <property type="entry name" value="PRE-MRNA CLEAVAGE COMPLEX II"/>
    <property type="match status" value="1"/>
</dbReference>
<reference evidence="3" key="1">
    <citation type="submission" date="2022-03" db="EMBL/GenBank/DDBJ databases">
        <authorList>
            <person name="Legras J.-L."/>
            <person name="Devillers H."/>
            <person name="Grondin C."/>
        </authorList>
    </citation>
    <scope>NUCLEOTIDE SEQUENCE</scope>
    <source>
        <strain evidence="3">CLIB 1423</strain>
    </source>
</reference>
<feature type="compositionally biased region" description="Low complexity" evidence="1">
    <location>
        <begin position="531"/>
        <end position="552"/>
    </location>
</feature>
<keyword evidence="4" id="KW-1185">Reference proteome</keyword>
<name>A0A9P0VX82_9ASCO</name>
<dbReference type="CDD" id="cd16982">
    <property type="entry name" value="CID_Pcf11"/>
    <property type="match status" value="1"/>
</dbReference>
<dbReference type="InterPro" id="IPR006569">
    <property type="entry name" value="CID_dom"/>
</dbReference>
<dbReference type="PROSITE" id="PS51391">
    <property type="entry name" value="CID"/>
    <property type="match status" value="1"/>
</dbReference>
<feature type="domain" description="CID" evidence="2">
    <location>
        <begin position="7"/>
        <end position="144"/>
    </location>
</feature>
<dbReference type="Pfam" id="PF04818">
    <property type="entry name" value="CID"/>
    <property type="match status" value="1"/>
</dbReference>
<dbReference type="PANTHER" id="PTHR15921:SF3">
    <property type="entry name" value="PRE-MRNA CLEAVAGE COMPLEX 2 PROTEIN PCF11"/>
    <property type="match status" value="1"/>
</dbReference>
<evidence type="ECO:0000256" key="1">
    <source>
        <dbReference type="SAM" id="MobiDB-lite"/>
    </source>
</evidence>
<dbReference type="GO" id="GO:0006369">
    <property type="term" value="P:termination of RNA polymerase II transcription"/>
    <property type="evidence" value="ECO:0007669"/>
    <property type="project" value="InterPro"/>
</dbReference>
<feature type="region of interest" description="Disordered" evidence="1">
    <location>
        <begin position="531"/>
        <end position="555"/>
    </location>
</feature>
<dbReference type="GO" id="GO:0005849">
    <property type="term" value="C:mRNA cleavage factor complex"/>
    <property type="evidence" value="ECO:0007669"/>
    <property type="project" value="InterPro"/>
</dbReference>
<dbReference type="GO" id="GO:0000993">
    <property type="term" value="F:RNA polymerase II complex binding"/>
    <property type="evidence" value="ECO:0007669"/>
    <property type="project" value="InterPro"/>
</dbReference>
<gene>
    <name evidence="3" type="ORF">CLIB1423_06S00848</name>
</gene>
<dbReference type="InterPro" id="IPR021605">
    <property type="entry name" value="Pcf11_Clp1-ID"/>
</dbReference>
<dbReference type="Gene3D" id="1.25.40.90">
    <property type="match status" value="1"/>
</dbReference>
<feature type="region of interest" description="Disordered" evidence="1">
    <location>
        <begin position="143"/>
        <end position="197"/>
    </location>
</feature>
<comment type="caution">
    <text evidence="3">The sequence shown here is derived from an EMBL/GenBank/DDBJ whole genome shotgun (WGS) entry which is preliminary data.</text>
</comment>
<feature type="compositionally biased region" description="Gly residues" evidence="1">
    <location>
        <begin position="155"/>
        <end position="165"/>
    </location>
</feature>